<reference evidence="1" key="1">
    <citation type="submission" date="2022-06" db="EMBL/GenBank/DDBJ databases">
        <title>Lactococcus from bovine mastitis in China.</title>
        <authorList>
            <person name="Lin Y."/>
            <person name="Han B."/>
        </authorList>
    </citation>
    <scope>NUCLEOTIDE SEQUENCE</scope>
    <source>
        <strain evidence="1">Hebei-B-39</strain>
    </source>
</reference>
<sequence>MGDIDLPYFREIIKKINNEIEWKIYAYSLSEEKYYSEKMRKLGITNFRFLIWDDL</sequence>
<evidence type="ECO:0000313" key="1">
    <source>
        <dbReference type="EMBL" id="MDG6193629.1"/>
    </source>
</evidence>
<proteinExistence type="predicted"/>
<dbReference type="EMBL" id="JAMWGI010000003">
    <property type="protein sequence ID" value="MDG6193629.1"/>
    <property type="molecule type" value="Genomic_DNA"/>
</dbReference>
<dbReference type="AlphaFoldDB" id="A0A9X4P5W1"/>
<accession>A0A9X4P5W1</accession>
<comment type="caution">
    <text evidence="1">The sequence shown here is derived from an EMBL/GenBank/DDBJ whole genome shotgun (WGS) entry which is preliminary data.</text>
</comment>
<gene>
    <name evidence="1" type="ORF">NF708_06395</name>
</gene>
<name>A0A9X4P5W1_9LACT</name>
<dbReference type="Proteomes" id="UP001153203">
    <property type="component" value="Unassembled WGS sequence"/>
</dbReference>
<protein>
    <submittedName>
        <fullName evidence="1">Uncharacterized protein</fullName>
    </submittedName>
</protein>
<organism evidence="1 2">
    <name type="scientific">Lactococcus formosensis</name>
    <dbReference type="NCBI Taxonomy" id="1281486"/>
    <lineage>
        <taxon>Bacteria</taxon>
        <taxon>Bacillati</taxon>
        <taxon>Bacillota</taxon>
        <taxon>Bacilli</taxon>
        <taxon>Lactobacillales</taxon>
        <taxon>Streptococcaceae</taxon>
        <taxon>Lactococcus</taxon>
    </lineage>
</organism>
<evidence type="ECO:0000313" key="2">
    <source>
        <dbReference type="Proteomes" id="UP001153203"/>
    </source>
</evidence>